<dbReference type="EMBL" id="QGKX02001521">
    <property type="protein sequence ID" value="KAF3513294.1"/>
    <property type="molecule type" value="Genomic_DNA"/>
</dbReference>
<dbReference type="AlphaFoldDB" id="A0A8S9P6Y2"/>
<sequence>MCVLSRYVATKLWLELARYVATEPWLELGRYVETELWLELGLELGRYVATELSLSVVRLPYSSLPVVGSDTCPLPWTIVQSGHRATAPLQSGHCRLLHDDRGPQYGRVTTRQPQYSRVTASHYLVRVTTQPWAMTLSLRMVSIQRIRGFLEPAGYEVEETLINP</sequence>
<comment type="caution">
    <text evidence="1">The sequence shown here is derived from an EMBL/GenBank/DDBJ whole genome shotgun (WGS) entry which is preliminary data.</text>
</comment>
<reference evidence="1" key="1">
    <citation type="submission" date="2019-12" db="EMBL/GenBank/DDBJ databases">
        <title>Genome sequencing and annotation of Brassica cretica.</title>
        <authorList>
            <person name="Studholme D.J."/>
            <person name="Sarris P."/>
        </authorList>
    </citation>
    <scope>NUCLEOTIDE SEQUENCE</scope>
    <source>
        <strain evidence="1">PFS-109/04</strain>
        <tissue evidence="1">Leaf</tissue>
    </source>
</reference>
<accession>A0A8S9P6Y2</accession>
<protein>
    <submittedName>
        <fullName evidence="1">Uncharacterized protein</fullName>
    </submittedName>
</protein>
<evidence type="ECO:0000313" key="1">
    <source>
        <dbReference type="EMBL" id="KAF3513294.1"/>
    </source>
</evidence>
<proteinExistence type="predicted"/>
<gene>
    <name evidence="1" type="ORF">F2Q69_00006008</name>
</gene>
<organism evidence="1 2">
    <name type="scientific">Brassica cretica</name>
    <name type="common">Mustard</name>
    <dbReference type="NCBI Taxonomy" id="69181"/>
    <lineage>
        <taxon>Eukaryota</taxon>
        <taxon>Viridiplantae</taxon>
        <taxon>Streptophyta</taxon>
        <taxon>Embryophyta</taxon>
        <taxon>Tracheophyta</taxon>
        <taxon>Spermatophyta</taxon>
        <taxon>Magnoliopsida</taxon>
        <taxon>eudicotyledons</taxon>
        <taxon>Gunneridae</taxon>
        <taxon>Pentapetalae</taxon>
        <taxon>rosids</taxon>
        <taxon>malvids</taxon>
        <taxon>Brassicales</taxon>
        <taxon>Brassicaceae</taxon>
        <taxon>Brassiceae</taxon>
        <taxon>Brassica</taxon>
    </lineage>
</organism>
<name>A0A8S9P6Y2_BRACR</name>
<evidence type="ECO:0000313" key="2">
    <source>
        <dbReference type="Proteomes" id="UP000712600"/>
    </source>
</evidence>
<dbReference type="Proteomes" id="UP000712600">
    <property type="component" value="Unassembled WGS sequence"/>
</dbReference>